<evidence type="ECO:0000256" key="7">
    <source>
        <dbReference type="ARBA" id="ARBA00022842"/>
    </source>
</evidence>
<comment type="cofactor">
    <cofactor evidence="2">
        <name>Mg(2+)</name>
        <dbReference type="ChEBI" id="CHEBI:18420"/>
    </cofactor>
</comment>
<protein>
    <recommendedName>
        <fullName evidence="4">dihydropteroate synthase</fullName>
        <ecNumber evidence="4">2.5.1.15</ecNumber>
    </recommendedName>
</protein>
<dbReference type="PROSITE" id="PS00793">
    <property type="entry name" value="DHPS_2"/>
    <property type="match status" value="1"/>
</dbReference>
<dbReference type="GO" id="GO:0005829">
    <property type="term" value="C:cytosol"/>
    <property type="evidence" value="ECO:0007669"/>
    <property type="project" value="TreeGrafter"/>
</dbReference>
<dbReference type="EC" id="2.5.1.15" evidence="4"/>
<dbReference type="GO" id="GO:0046656">
    <property type="term" value="P:folic acid biosynthetic process"/>
    <property type="evidence" value="ECO:0007669"/>
    <property type="project" value="UniProtKB-KW"/>
</dbReference>
<dbReference type="Proteomes" id="UP000598971">
    <property type="component" value="Unassembled WGS sequence"/>
</dbReference>
<dbReference type="EMBL" id="WHPF01000016">
    <property type="protein sequence ID" value="NNV57555.1"/>
    <property type="molecule type" value="Genomic_DNA"/>
</dbReference>
<dbReference type="GO" id="GO:0004156">
    <property type="term" value="F:dihydropteroate synthase activity"/>
    <property type="evidence" value="ECO:0007669"/>
    <property type="project" value="UniProtKB-EC"/>
</dbReference>
<feature type="domain" description="Pterin-binding" evidence="9">
    <location>
        <begin position="16"/>
        <end position="268"/>
    </location>
</feature>
<evidence type="ECO:0000313" key="11">
    <source>
        <dbReference type="Proteomes" id="UP000598971"/>
    </source>
</evidence>
<keyword evidence="7" id="KW-0460">Magnesium</keyword>
<evidence type="ECO:0000259" key="9">
    <source>
        <dbReference type="PROSITE" id="PS50972"/>
    </source>
</evidence>
<comment type="caution">
    <text evidence="10">The sequence shown here is derived from an EMBL/GenBank/DDBJ whole genome shotgun (WGS) entry which is preliminary data.</text>
</comment>
<dbReference type="Pfam" id="PF00809">
    <property type="entry name" value="Pterin_bind"/>
    <property type="match status" value="1"/>
</dbReference>
<dbReference type="InterPro" id="IPR006390">
    <property type="entry name" value="DHP_synth_dom"/>
</dbReference>
<keyword evidence="11" id="KW-1185">Reference proteome</keyword>
<dbReference type="InterPro" id="IPR045031">
    <property type="entry name" value="DHP_synth-like"/>
</dbReference>
<evidence type="ECO:0000256" key="8">
    <source>
        <dbReference type="ARBA" id="ARBA00022909"/>
    </source>
</evidence>
<dbReference type="CDD" id="cd00739">
    <property type="entry name" value="DHPS"/>
    <property type="match status" value="1"/>
</dbReference>
<dbReference type="InterPro" id="IPR011005">
    <property type="entry name" value="Dihydropteroate_synth-like_sf"/>
</dbReference>
<reference evidence="10" key="1">
    <citation type="submission" date="2019-10" db="EMBL/GenBank/DDBJ databases">
        <title>Draft genome sequence of Panacibacter sp. KCS-6.</title>
        <authorList>
            <person name="Yim K.J."/>
        </authorList>
    </citation>
    <scope>NUCLEOTIDE SEQUENCE</scope>
    <source>
        <strain evidence="10">KCS-6</strain>
    </source>
</reference>
<dbReference type="PROSITE" id="PS50972">
    <property type="entry name" value="PTERIN_BINDING"/>
    <property type="match status" value="1"/>
</dbReference>
<evidence type="ECO:0000256" key="6">
    <source>
        <dbReference type="ARBA" id="ARBA00022723"/>
    </source>
</evidence>
<keyword evidence="5 10" id="KW-0808">Transferase</keyword>
<dbReference type="InterPro" id="IPR000489">
    <property type="entry name" value="Pterin-binding_dom"/>
</dbReference>
<name>A0A8J8FGD3_9BACT</name>
<evidence type="ECO:0000313" key="10">
    <source>
        <dbReference type="EMBL" id="NNV57555.1"/>
    </source>
</evidence>
<comment type="pathway">
    <text evidence="3">Cofactor biosynthesis; tetrahydrofolate biosynthesis; 7,8-dihydrofolate from 2-amino-4-hydroxy-6-hydroxymethyl-7,8-dihydropteridine diphosphate and 4-aminobenzoate: step 1/2.</text>
</comment>
<keyword evidence="6" id="KW-0479">Metal-binding</keyword>
<dbReference type="RefSeq" id="WP_171609502.1">
    <property type="nucleotide sequence ID" value="NZ_WHPF01000016.1"/>
</dbReference>
<dbReference type="GO" id="GO:0046654">
    <property type="term" value="P:tetrahydrofolate biosynthetic process"/>
    <property type="evidence" value="ECO:0007669"/>
    <property type="project" value="TreeGrafter"/>
</dbReference>
<dbReference type="PANTHER" id="PTHR20941:SF1">
    <property type="entry name" value="FOLIC ACID SYNTHESIS PROTEIN FOL1"/>
    <property type="match status" value="1"/>
</dbReference>
<proteinExistence type="predicted"/>
<dbReference type="GO" id="GO:0046872">
    <property type="term" value="F:metal ion binding"/>
    <property type="evidence" value="ECO:0007669"/>
    <property type="project" value="UniProtKB-KW"/>
</dbReference>
<comment type="catalytic activity">
    <reaction evidence="1">
        <text>(7,8-dihydropterin-6-yl)methyl diphosphate + 4-aminobenzoate = 7,8-dihydropteroate + diphosphate</text>
        <dbReference type="Rhea" id="RHEA:19949"/>
        <dbReference type="ChEBI" id="CHEBI:17836"/>
        <dbReference type="ChEBI" id="CHEBI:17839"/>
        <dbReference type="ChEBI" id="CHEBI:33019"/>
        <dbReference type="ChEBI" id="CHEBI:72950"/>
        <dbReference type="EC" id="2.5.1.15"/>
    </reaction>
</comment>
<organism evidence="10 11">
    <name type="scientific">Limnovirga soli</name>
    <dbReference type="NCBI Taxonomy" id="2656915"/>
    <lineage>
        <taxon>Bacteria</taxon>
        <taxon>Pseudomonadati</taxon>
        <taxon>Bacteroidota</taxon>
        <taxon>Chitinophagia</taxon>
        <taxon>Chitinophagales</taxon>
        <taxon>Chitinophagaceae</taxon>
        <taxon>Limnovirga</taxon>
    </lineage>
</organism>
<dbReference type="Gene3D" id="3.20.20.20">
    <property type="entry name" value="Dihydropteroate synthase-like"/>
    <property type="match status" value="1"/>
</dbReference>
<evidence type="ECO:0000256" key="5">
    <source>
        <dbReference type="ARBA" id="ARBA00022679"/>
    </source>
</evidence>
<sequence length="278" mass="30106">MFTINCRGRLLTFHTPIVMGIINATPDSFYSNSRKPAIEEAVQQAGLMLEQGATILDIGGQSTRPGSEQIGAEAESARVYPIIEAISKHFPQAFISVDTYHASVAVNAVNAGAHMVNDISGGSFDAEMLPTVANLKVPYICMHIKGSPQNMHSNPLYEDVSLELLDYFIQKIDACTKAGINDIIIDPGFGFSKTIAHNFSLLKHLQAFSILQKPLLLGISRKSTIYKTLGITAGEALNGTTVLHTIGLLNGANILRVHDVKEAMEAIQLIQVYNDAAR</sequence>
<evidence type="ECO:0000256" key="4">
    <source>
        <dbReference type="ARBA" id="ARBA00012458"/>
    </source>
</evidence>
<gene>
    <name evidence="10" type="primary">folP</name>
    <name evidence="10" type="ORF">GD597_18935</name>
</gene>
<dbReference type="SUPFAM" id="SSF51717">
    <property type="entry name" value="Dihydropteroate synthetase-like"/>
    <property type="match status" value="1"/>
</dbReference>
<accession>A0A8J8FGD3</accession>
<evidence type="ECO:0000256" key="1">
    <source>
        <dbReference type="ARBA" id="ARBA00000012"/>
    </source>
</evidence>
<evidence type="ECO:0000256" key="2">
    <source>
        <dbReference type="ARBA" id="ARBA00001946"/>
    </source>
</evidence>
<evidence type="ECO:0000256" key="3">
    <source>
        <dbReference type="ARBA" id="ARBA00004763"/>
    </source>
</evidence>
<dbReference type="NCBIfam" id="TIGR01496">
    <property type="entry name" value="DHPS"/>
    <property type="match status" value="1"/>
</dbReference>
<dbReference type="PANTHER" id="PTHR20941">
    <property type="entry name" value="FOLATE SYNTHESIS PROTEINS"/>
    <property type="match status" value="1"/>
</dbReference>
<keyword evidence="8" id="KW-0289">Folate biosynthesis</keyword>
<dbReference type="AlphaFoldDB" id="A0A8J8FGD3"/>